<reference evidence="2" key="1">
    <citation type="submission" date="2017-06" db="EMBL/GenBank/DDBJ databases">
        <authorList>
            <person name="Varghese N."/>
            <person name="Submissions S."/>
        </authorList>
    </citation>
    <scope>NUCLEOTIDE SEQUENCE [LARGE SCALE GENOMIC DNA]</scope>
    <source>
        <strain evidence="2">DSM 45423</strain>
    </source>
</reference>
<evidence type="ECO:0000313" key="1">
    <source>
        <dbReference type="EMBL" id="SNS91072.1"/>
    </source>
</evidence>
<accession>A0A239ICD3</accession>
<organism evidence="1 2">
    <name type="scientific">Geodermatophilus saharensis</name>
    <dbReference type="NCBI Taxonomy" id="1137994"/>
    <lineage>
        <taxon>Bacteria</taxon>
        <taxon>Bacillati</taxon>
        <taxon>Actinomycetota</taxon>
        <taxon>Actinomycetes</taxon>
        <taxon>Geodermatophilales</taxon>
        <taxon>Geodermatophilaceae</taxon>
        <taxon>Geodermatophilus</taxon>
    </lineage>
</organism>
<evidence type="ECO:0000313" key="2">
    <source>
        <dbReference type="Proteomes" id="UP000198386"/>
    </source>
</evidence>
<dbReference type="EMBL" id="FZOH01000010">
    <property type="protein sequence ID" value="SNS91072.1"/>
    <property type="molecule type" value="Genomic_DNA"/>
</dbReference>
<dbReference type="Proteomes" id="UP000198386">
    <property type="component" value="Unassembled WGS sequence"/>
</dbReference>
<keyword evidence="2" id="KW-1185">Reference proteome</keyword>
<protein>
    <submittedName>
        <fullName evidence="1">Uncharacterized protein</fullName>
    </submittedName>
</protein>
<dbReference type="AlphaFoldDB" id="A0A239ICD3"/>
<gene>
    <name evidence="1" type="ORF">SAMN04488107_4275</name>
</gene>
<proteinExistence type="predicted"/>
<name>A0A239ICD3_9ACTN</name>
<sequence length="61" mass="6740">MPLVRAAVRDTLFGTVVIDARPRSAWHHRRGGAQDVRWQYTVSGARLRKANVDDAAPVSPS</sequence>